<reference evidence="2" key="1">
    <citation type="submission" date="2015-10" db="EMBL/GenBank/DDBJ databases">
        <authorList>
            <person name="Gilbert D.G."/>
        </authorList>
    </citation>
    <scope>NUCLEOTIDE SEQUENCE</scope>
</reference>
<accession>A0A160TCK5</accession>
<proteinExistence type="predicted"/>
<gene>
    <name evidence="2" type="ORF">MGWOODY_Tha1999</name>
</gene>
<feature type="compositionally biased region" description="Basic and acidic residues" evidence="1">
    <location>
        <begin position="8"/>
        <end position="29"/>
    </location>
</feature>
<evidence type="ECO:0000256" key="1">
    <source>
        <dbReference type="SAM" id="MobiDB-lite"/>
    </source>
</evidence>
<name>A0A160TCK5_9ZZZZ</name>
<dbReference type="EMBL" id="CZQC01000044">
    <property type="protein sequence ID" value="CUS41533.1"/>
    <property type="molecule type" value="Genomic_DNA"/>
</dbReference>
<protein>
    <recommendedName>
        <fullName evidence="3">tRNA (Uracil-5-)-methyltransferase</fullName>
    </recommendedName>
</protein>
<evidence type="ECO:0008006" key="3">
    <source>
        <dbReference type="Google" id="ProtNLM"/>
    </source>
</evidence>
<evidence type="ECO:0000313" key="2">
    <source>
        <dbReference type="EMBL" id="CUS41533.1"/>
    </source>
</evidence>
<organism evidence="2">
    <name type="scientific">hydrothermal vent metagenome</name>
    <dbReference type="NCBI Taxonomy" id="652676"/>
    <lineage>
        <taxon>unclassified sequences</taxon>
        <taxon>metagenomes</taxon>
        <taxon>ecological metagenomes</taxon>
    </lineage>
</organism>
<sequence length="60" mass="7366">MSDTNVIDFDKASDKHRSEREHKKKEEKVDELRQRFANVLPDRVRPVKDYLKKKRDKKKR</sequence>
<feature type="region of interest" description="Disordered" evidence="1">
    <location>
        <begin position="1"/>
        <end position="29"/>
    </location>
</feature>
<dbReference type="AlphaFoldDB" id="A0A160TCK5"/>